<dbReference type="InterPro" id="IPR038770">
    <property type="entry name" value="Na+/solute_symporter_sf"/>
</dbReference>
<keyword evidence="8 9" id="KW-0472">Membrane</keyword>
<evidence type="ECO:0000256" key="2">
    <source>
        <dbReference type="ARBA" id="ARBA00022448"/>
    </source>
</evidence>
<evidence type="ECO:0000256" key="3">
    <source>
        <dbReference type="ARBA" id="ARBA00022449"/>
    </source>
</evidence>
<proteinExistence type="predicted"/>
<evidence type="ECO:0000256" key="1">
    <source>
        <dbReference type="ARBA" id="ARBA00004651"/>
    </source>
</evidence>
<keyword evidence="2" id="KW-0813">Transport</keyword>
<dbReference type="EMBL" id="BMEL01000001">
    <property type="protein sequence ID" value="GGF14014.1"/>
    <property type="molecule type" value="Genomic_DNA"/>
</dbReference>
<dbReference type="AlphaFoldDB" id="A0A917B176"/>
<dbReference type="GO" id="GO:0005886">
    <property type="term" value="C:plasma membrane"/>
    <property type="evidence" value="ECO:0007669"/>
    <property type="project" value="UniProtKB-SubCell"/>
</dbReference>
<keyword evidence="6 9" id="KW-1133">Transmembrane helix</keyword>
<dbReference type="Pfam" id="PF00999">
    <property type="entry name" value="Na_H_Exchanger"/>
    <property type="match status" value="1"/>
</dbReference>
<dbReference type="Proteomes" id="UP000660110">
    <property type="component" value="Unassembled WGS sequence"/>
</dbReference>
<name>A0A917B176_HALAA</name>
<keyword evidence="12" id="KW-1185">Reference proteome</keyword>
<evidence type="ECO:0000256" key="4">
    <source>
        <dbReference type="ARBA" id="ARBA00022475"/>
    </source>
</evidence>
<dbReference type="GO" id="GO:1902600">
    <property type="term" value="P:proton transmembrane transport"/>
    <property type="evidence" value="ECO:0007669"/>
    <property type="project" value="InterPro"/>
</dbReference>
<dbReference type="Gene3D" id="1.20.1530.20">
    <property type="match status" value="1"/>
</dbReference>
<evidence type="ECO:0000256" key="6">
    <source>
        <dbReference type="ARBA" id="ARBA00022989"/>
    </source>
</evidence>
<dbReference type="PANTHER" id="PTHR32507:SF7">
    <property type="entry name" value="K(+)_H(+) ANTIPORTER NHAP2"/>
    <property type="match status" value="1"/>
</dbReference>
<dbReference type="GO" id="GO:0015297">
    <property type="term" value="F:antiporter activity"/>
    <property type="evidence" value="ECO:0007669"/>
    <property type="project" value="UniProtKB-KW"/>
</dbReference>
<evidence type="ECO:0000313" key="12">
    <source>
        <dbReference type="Proteomes" id="UP000660110"/>
    </source>
</evidence>
<sequence>MFILVGMIVGSTGLGLIYFDNVCTAQIIGVFALVIILFEGGLHTKWTTVRSVAGASLTHHVITPYGETKIKEGDFLYILVETKYKEELKKVLKKKSVKEKSS</sequence>
<gene>
    <name evidence="11" type="ORF">GCM10010954_10940</name>
</gene>
<dbReference type="InterPro" id="IPR006153">
    <property type="entry name" value="Cation/H_exchanger_TM"/>
</dbReference>
<feature type="transmembrane region" description="Helical" evidence="9">
    <location>
        <begin position="16"/>
        <end position="38"/>
    </location>
</feature>
<comment type="caution">
    <text evidence="11">The sequence shown here is derived from an EMBL/GenBank/DDBJ whole genome shotgun (WGS) entry which is preliminary data.</text>
</comment>
<keyword evidence="5 9" id="KW-0812">Transmembrane</keyword>
<evidence type="ECO:0000256" key="7">
    <source>
        <dbReference type="ARBA" id="ARBA00023065"/>
    </source>
</evidence>
<evidence type="ECO:0000256" key="5">
    <source>
        <dbReference type="ARBA" id="ARBA00022692"/>
    </source>
</evidence>
<keyword evidence="4" id="KW-1003">Cell membrane</keyword>
<reference evidence="11" key="1">
    <citation type="journal article" date="2014" name="Int. J. Syst. Evol. Microbiol.">
        <title>Complete genome sequence of Corynebacterium casei LMG S-19264T (=DSM 44701T), isolated from a smear-ripened cheese.</title>
        <authorList>
            <consortium name="US DOE Joint Genome Institute (JGI-PGF)"/>
            <person name="Walter F."/>
            <person name="Albersmeier A."/>
            <person name="Kalinowski J."/>
            <person name="Ruckert C."/>
        </authorList>
    </citation>
    <scope>NUCLEOTIDE SEQUENCE</scope>
    <source>
        <strain evidence="11">CGMCC 1.12153</strain>
    </source>
</reference>
<dbReference type="PANTHER" id="PTHR32507">
    <property type="entry name" value="NA(+)/H(+) ANTIPORTER 1"/>
    <property type="match status" value="1"/>
</dbReference>
<accession>A0A917B176</accession>
<evidence type="ECO:0000256" key="9">
    <source>
        <dbReference type="SAM" id="Phobius"/>
    </source>
</evidence>
<keyword evidence="3" id="KW-0050">Antiport</keyword>
<evidence type="ECO:0000313" key="11">
    <source>
        <dbReference type="EMBL" id="GGF14014.1"/>
    </source>
</evidence>
<reference evidence="11" key="2">
    <citation type="submission" date="2020-09" db="EMBL/GenBank/DDBJ databases">
        <authorList>
            <person name="Sun Q."/>
            <person name="Zhou Y."/>
        </authorList>
    </citation>
    <scope>NUCLEOTIDE SEQUENCE</scope>
    <source>
        <strain evidence="11">CGMCC 1.12153</strain>
    </source>
</reference>
<evidence type="ECO:0000259" key="10">
    <source>
        <dbReference type="Pfam" id="PF00999"/>
    </source>
</evidence>
<protein>
    <recommendedName>
        <fullName evidence="10">Cation/H+ exchanger transmembrane domain-containing protein</fullName>
    </recommendedName>
</protein>
<evidence type="ECO:0000256" key="8">
    <source>
        <dbReference type="ARBA" id="ARBA00023136"/>
    </source>
</evidence>
<feature type="domain" description="Cation/H+ exchanger transmembrane" evidence="10">
    <location>
        <begin position="2"/>
        <end position="60"/>
    </location>
</feature>
<comment type="subcellular location">
    <subcellularLocation>
        <location evidence="1">Cell membrane</location>
        <topology evidence="1">Multi-pass membrane protein</topology>
    </subcellularLocation>
</comment>
<organism evidence="11 12">
    <name type="scientific">Halobacillus andaensis</name>
    <dbReference type="NCBI Taxonomy" id="1176239"/>
    <lineage>
        <taxon>Bacteria</taxon>
        <taxon>Bacillati</taxon>
        <taxon>Bacillota</taxon>
        <taxon>Bacilli</taxon>
        <taxon>Bacillales</taxon>
        <taxon>Bacillaceae</taxon>
        <taxon>Halobacillus</taxon>
    </lineage>
</organism>
<keyword evidence="7" id="KW-0406">Ion transport</keyword>